<feature type="region of interest" description="Disordered" evidence="1">
    <location>
        <begin position="1"/>
        <end position="25"/>
    </location>
</feature>
<organism evidence="2 3">
    <name type="scientific">Spirosoma endophyticum</name>
    <dbReference type="NCBI Taxonomy" id="662367"/>
    <lineage>
        <taxon>Bacteria</taxon>
        <taxon>Pseudomonadati</taxon>
        <taxon>Bacteroidota</taxon>
        <taxon>Cytophagia</taxon>
        <taxon>Cytophagales</taxon>
        <taxon>Cytophagaceae</taxon>
        <taxon>Spirosoma</taxon>
    </lineage>
</organism>
<dbReference type="AlphaFoldDB" id="A0A1I2GY96"/>
<keyword evidence="3" id="KW-1185">Reference proteome</keyword>
<evidence type="ECO:0000256" key="1">
    <source>
        <dbReference type="SAM" id="MobiDB-lite"/>
    </source>
</evidence>
<dbReference type="EMBL" id="FOLQ01000036">
    <property type="protein sequence ID" value="SFF22123.1"/>
    <property type="molecule type" value="Genomic_DNA"/>
</dbReference>
<proteinExistence type="predicted"/>
<accession>A0A1I2GY96</accession>
<dbReference type="RefSeq" id="WP_093834613.1">
    <property type="nucleotide sequence ID" value="NZ_FOLQ01000036.1"/>
</dbReference>
<name>A0A1I2GY96_9BACT</name>
<sequence length="97" mass="11065">MPFEPGKPKTGGRQSGSTNKTTSDIKTRIAALINDQFETIQGDMEELEPKERVTAYLKFLEYVLPKQREQKIDLTSRLEGLSDEQLNELIDQILNKP</sequence>
<dbReference type="OrthoDB" id="962446at2"/>
<evidence type="ECO:0000313" key="3">
    <source>
        <dbReference type="Proteomes" id="UP000198598"/>
    </source>
</evidence>
<dbReference type="STRING" id="662367.SAMN05216167_13624"/>
<reference evidence="2 3" key="1">
    <citation type="submission" date="2016-10" db="EMBL/GenBank/DDBJ databases">
        <authorList>
            <person name="de Groot N.N."/>
        </authorList>
    </citation>
    <scope>NUCLEOTIDE SEQUENCE [LARGE SCALE GENOMIC DNA]</scope>
    <source>
        <strain evidence="2 3">DSM 26130</strain>
    </source>
</reference>
<feature type="compositionally biased region" description="Polar residues" evidence="1">
    <location>
        <begin position="15"/>
        <end position="24"/>
    </location>
</feature>
<dbReference type="Proteomes" id="UP000198598">
    <property type="component" value="Unassembled WGS sequence"/>
</dbReference>
<gene>
    <name evidence="2" type="ORF">SAMN05216167_13624</name>
</gene>
<protein>
    <submittedName>
        <fullName evidence="2">Uncharacterized protein</fullName>
    </submittedName>
</protein>
<evidence type="ECO:0000313" key="2">
    <source>
        <dbReference type="EMBL" id="SFF22123.1"/>
    </source>
</evidence>